<evidence type="ECO:0000313" key="1">
    <source>
        <dbReference type="EMBL" id="KKY35116.1"/>
    </source>
</evidence>
<reference evidence="1 2" key="2">
    <citation type="submission" date="2015-05" db="EMBL/GenBank/DDBJ databases">
        <authorList>
            <person name="Morales-Cruz A."/>
            <person name="Amrine K.C."/>
            <person name="Cantu D."/>
        </authorList>
    </citation>
    <scope>NUCLEOTIDE SEQUENCE [LARGE SCALE GENOMIC DNA]</scope>
    <source>
        <strain evidence="1">DA912</strain>
    </source>
</reference>
<protein>
    <submittedName>
        <fullName evidence="1">Uncharacterized protein</fullName>
    </submittedName>
</protein>
<dbReference type="Proteomes" id="UP000034680">
    <property type="component" value="Unassembled WGS sequence"/>
</dbReference>
<accession>A0A0G2FM48</accession>
<evidence type="ECO:0000313" key="2">
    <source>
        <dbReference type="Proteomes" id="UP000034680"/>
    </source>
</evidence>
<proteinExistence type="predicted"/>
<sequence length="259" mass="27997">MRREWGCDCGDKEAAECPMHLISLLQRYGANWTPRGAYYENVPKAYSSWHSDYSSVQGTWPGSAQYRCKGRGAADLIRLTPYRLDKLLLRLADDGPVLIKPSVGGAMYEALLGNTAYKRDHCLPFLAAILESGIAAEDLSSAIVGVLLEGGTDAGEPGAMQTAVRLACLHATKDAEVAFVTLLLEHGAESRVAELQDEIQGAAEKWWVQSAWQSMGVFRRILDLLAEGGLDVPVAEEILAVLSLNHNPLAGEAGDSVEV</sequence>
<gene>
    <name evidence="1" type="ORF">UCDDA912_g04909</name>
</gene>
<name>A0A0G2FM48_9PEZI</name>
<keyword evidence="2" id="KW-1185">Reference proteome</keyword>
<dbReference type="OrthoDB" id="194358at2759"/>
<comment type="caution">
    <text evidence="1">The sequence shown here is derived from an EMBL/GenBank/DDBJ whole genome shotgun (WGS) entry which is preliminary data.</text>
</comment>
<dbReference type="EMBL" id="LCUC01000172">
    <property type="protein sequence ID" value="KKY35116.1"/>
    <property type="molecule type" value="Genomic_DNA"/>
</dbReference>
<dbReference type="AlphaFoldDB" id="A0A0G2FM48"/>
<organism evidence="1 2">
    <name type="scientific">Diaporthe ampelina</name>
    <dbReference type="NCBI Taxonomy" id="1214573"/>
    <lineage>
        <taxon>Eukaryota</taxon>
        <taxon>Fungi</taxon>
        <taxon>Dikarya</taxon>
        <taxon>Ascomycota</taxon>
        <taxon>Pezizomycotina</taxon>
        <taxon>Sordariomycetes</taxon>
        <taxon>Sordariomycetidae</taxon>
        <taxon>Diaporthales</taxon>
        <taxon>Diaporthaceae</taxon>
        <taxon>Diaporthe</taxon>
    </lineage>
</organism>
<reference evidence="1 2" key="1">
    <citation type="submission" date="2015-05" db="EMBL/GenBank/DDBJ databases">
        <title>Distinctive expansion of gene families associated with plant cell wall degradation and secondary metabolism in the genomes of grapevine trunk pathogens.</title>
        <authorList>
            <person name="Lawrence D.P."/>
            <person name="Travadon R."/>
            <person name="Rolshausen P.E."/>
            <person name="Baumgartner K."/>
        </authorList>
    </citation>
    <scope>NUCLEOTIDE SEQUENCE [LARGE SCALE GENOMIC DNA]</scope>
    <source>
        <strain evidence="1">DA912</strain>
    </source>
</reference>